<proteinExistence type="predicted"/>
<dbReference type="Gene3D" id="3.15.10.10">
    <property type="entry name" value="Bactericidal permeability-increasing protein, domain 1"/>
    <property type="match status" value="1"/>
</dbReference>
<dbReference type="GO" id="GO:0005615">
    <property type="term" value="C:extracellular space"/>
    <property type="evidence" value="ECO:0007669"/>
    <property type="project" value="TreeGrafter"/>
</dbReference>
<dbReference type="InterPro" id="IPR017943">
    <property type="entry name" value="Bactericidal_perm-incr_a/b_dom"/>
</dbReference>
<sequence>MIYYKFLIYYNVIPFIIITLAYKSLQQNSPIHENNGTFKLFHKNANIRVRINDLLFQRSHQILQNLFVWQVQNAVIENQLQCFPEGCVTIYDFRITGVTLPKTFTLNPLPPNLLHLQMEMFDMDIQAKVNGNLQMLLGLPLTGNLIVTARSLFMPITLELQKTVNKVPIAHVTSCGLASGSVSAILQDAGVLTDIINIRYANELNMKAREVVESTLCDNMNRMVSSQINSKLKKFPGFLNVYEVMKYLDQVQKRYSRHTTHQNWFPRRFYPQRYPRQVEMEVSKTEPDIGSVKIVTPHIERNLSDIFDFKKLKNINIYLDIIDTSSSKTDYIIGIDGNADLIDKSSAKTYTNTFRHRNLLPNFPKNIKPKMLDVIIDGSILNNLLHQLWRNNAFNVKIDKKFPEFQHILKTTCTLDEVCISDSIPEVGENYPDQFLIIKTFLTSPPTAKANHDSIIMNIEGLSIFELEENGKKIGQIPFTAKIIINVKFIETSSKIKLSLEVPEIEIHNTVDFFGLEPEYLTSLKTGAVNVVQKFVNSKLSNGIDFQPFTSHLADMFGVYYPAITFLDSGELLFQSDLDVHRLYYSPHFYQ</sequence>
<dbReference type="STRING" id="75913.A0A0K0FMD3"/>
<keyword evidence="2" id="KW-1185">Reference proteome</keyword>
<feature type="domain" description="Lipid-binding serum glycoprotein C-terminal" evidence="1">
    <location>
        <begin position="368"/>
        <end position="544"/>
    </location>
</feature>
<reference evidence="3" key="2">
    <citation type="submission" date="2015-08" db="UniProtKB">
        <authorList>
            <consortium name="WormBaseParasite"/>
        </authorList>
    </citation>
    <scope>IDENTIFICATION</scope>
</reference>
<dbReference type="PANTHER" id="PTHR10504">
    <property type="entry name" value="BACTERICIDAL PERMEABILITY-INCREASING BPI PROTEIN-RELATED"/>
    <property type="match status" value="1"/>
</dbReference>
<dbReference type="Gene3D" id="3.15.20.10">
    <property type="entry name" value="Bactericidal permeability-increasing protein, domain 2"/>
    <property type="match status" value="1"/>
</dbReference>
<name>A0A0K0FMD3_STRVS</name>
<accession>A0A0K0FMD3</accession>
<evidence type="ECO:0000313" key="3">
    <source>
        <dbReference type="WBParaSite" id="SVE_1016000.1"/>
    </source>
</evidence>
<dbReference type="GO" id="GO:0008289">
    <property type="term" value="F:lipid binding"/>
    <property type="evidence" value="ECO:0007669"/>
    <property type="project" value="InterPro"/>
</dbReference>
<dbReference type="SUPFAM" id="SSF55394">
    <property type="entry name" value="Bactericidal permeability-increasing protein, BPI"/>
    <property type="match status" value="2"/>
</dbReference>
<dbReference type="Proteomes" id="UP000035680">
    <property type="component" value="Unassembled WGS sequence"/>
</dbReference>
<dbReference type="Pfam" id="PF02886">
    <property type="entry name" value="LBP_BPI_CETP_C"/>
    <property type="match status" value="1"/>
</dbReference>
<evidence type="ECO:0000313" key="2">
    <source>
        <dbReference type="Proteomes" id="UP000035680"/>
    </source>
</evidence>
<dbReference type="AlphaFoldDB" id="A0A0K0FMD3"/>
<protein>
    <submittedName>
        <fullName evidence="3">BPI2 domain-containing protein</fullName>
    </submittedName>
</protein>
<reference evidence="2" key="1">
    <citation type="submission" date="2014-07" db="EMBL/GenBank/DDBJ databases">
        <authorList>
            <person name="Martin A.A"/>
            <person name="De Silva N."/>
        </authorList>
    </citation>
    <scope>NUCLEOTIDE SEQUENCE</scope>
</reference>
<dbReference type="PANTHER" id="PTHR10504:SF134">
    <property type="entry name" value="BPI2 DOMAIN-CONTAINING PROTEIN"/>
    <property type="match status" value="1"/>
</dbReference>
<dbReference type="InterPro" id="IPR032942">
    <property type="entry name" value="BPI/LBP/Plunc"/>
</dbReference>
<dbReference type="InterPro" id="IPR001124">
    <property type="entry name" value="Lipid-bd_serum_glycop_C"/>
</dbReference>
<dbReference type="WBParaSite" id="SVE_1016000.1">
    <property type="protein sequence ID" value="SVE_1016000.1"/>
    <property type="gene ID" value="SVE_1016000"/>
</dbReference>
<evidence type="ECO:0000259" key="1">
    <source>
        <dbReference type="Pfam" id="PF02886"/>
    </source>
</evidence>
<organism evidence="2 3">
    <name type="scientific">Strongyloides venezuelensis</name>
    <name type="common">Threadworm</name>
    <dbReference type="NCBI Taxonomy" id="75913"/>
    <lineage>
        <taxon>Eukaryota</taxon>
        <taxon>Metazoa</taxon>
        <taxon>Ecdysozoa</taxon>
        <taxon>Nematoda</taxon>
        <taxon>Chromadorea</taxon>
        <taxon>Rhabditida</taxon>
        <taxon>Tylenchina</taxon>
        <taxon>Panagrolaimomorpha</taxon>
        <taxon>Strongyloidoidea</taxon>
        <taxon>Strongyloididae</taxon>
        <taxon>Strongyloides</taxon>
    </lineage>
</organism>